<comment type="caution">
    <text evidence="2">The sequence shown here is derived from an EMBL/GenBank/DDBJ whole genome shotgun (WGS) entry which is preliminary data.</text>
</comment>
<sequence>MSLFHSNQQRSTAGHDPQRLQGATATSTEFTDYDTSEYLESERDVIAYLNAVAEYNDPALMQVALGNVARARGMTQIAGKAGVGSRRPL</sequence>
<organism evidence="2 3">
    <name type="scientific">Bifidobacterium santillanense</name>
    <dbReference type="NCBI Taxonomy" id="2809028"/>
    <lineage>
        <taxon>Bacteria</taxon>
        <taxon>Bacillati</taxon>
        <taxon>Actinomycetota</taxon>
        <taxon>Actinomycetes</taxon>
        <taxon>Bifidobacteriales</taxon>
        <taxon>Bifidobacteriaceae</taxon>
        <taxon>Bifidobacterium</taxon>
    </lineage>
</organism>
<dbReference type="InterPro" id="IPR014057">
    <property type="entry name" value="HI1420"/>
</dbReference>
<feature type="compositionally biased region" description="Polar residues" evidence="1">
    <location>
        <begin position="1"/>
        <end position="12"/>
    </location>
</feature>
<proteinExistence type="predicted"/>
<protein>
    <submittedName>
        <fullName evidence="2">Addiction module antidote protein</fullName>
    </submittedName>
</protein>
<gene>
    <name evidence="2" type="ORF">JS528_00520</name>
</gene>
<evidence type="ECO:0000313" key="3">
    <source>
        <dbReference type="Proteomes" id="UP000773064"/>
    </source>
</evidence>
<feature type="region of interest" description="Disordered" evidence="1">
    <location>
        <begin position="1"/>
        <end position="34"/>
    </location>
</feature>
<reference evidence="2 3" key="1">
    <citation type="journal article" date="2021" name="Environ. Microbiol.">
        <title>Genetic insights into the dark matter of the mammalian gut microbiota through targeted genome reconstruction.</title>
        <authorList>
            <person name="Lugli G.A."/>
            <person name="Alessandri G."/>
            <person name="Milani C."/>
            <person name="Viappiani A."/>
            <person name="Fontana F."/>
            <person name="Tarracchini C."/>
            <person name="Mancabelli L."/>
            <person name="Argentini C."/>
            <person name="Ruiz L."/>
            <person name="Margolles A."/>
            <person name="van Sinderen D."/>
            <person name="Turroni F."/>
            <person name="Ventura M."/>
        </authorList>
    </citation>
    <scope>NUCLEOTIDE SEQUENCE [LARGE SCALE GENOMIC DNA]</scope>
    <source>
        <strain evidence="2 3">MA2</strain>
    </source>
</reference>
<evidence type="ECO:0000313" key="2">
    <source>
        <dbReference type="EMBL" id="MBT1171865.1"/>
    </source>
</evidence>
<name>A0ABS5UM39_9BIFI</name>
<evidence type="ECO:0000256" key="1">
    <source>
        <dbReference type="SAM" id="MobiDB-lite"/>
    </source>
</evidence>
<dbReference type="NCBIfam" id="TIGR02684">
    <property type="entry name" value="dnstrm_HI1420"/>
    <property type="match status" value="1"/>
</dbReference>
<keyword evidence="3" id="KW-1185">Reference proteome</keyword>
<dbReference type="Proteomes" id="UP000773064">
    <property type="component" value="Unassembled WGS sequence"/>
</dbReference>
<dbReference type="Pfam" id="PF21716">
    <property type="entry name" value="dnstrm_HI1420"/>
    <property type="match status" value="1"/>
</dbReference>
<accession>A0ABS5UM39</accession>
<dbReference type="EMBL" id="JAFEJS010000001">
    <property type="protein sequence ID" value="MBT1171865.1"/>
    <property type="molecule type" value="Genomic_DNA"/>
</dbReference>
<feature type="compositionally biased region" description="Polar residues" evidence="1">
    <location>
        <begin position="21"/>
        <end position="30"/>
    </location>
</feature>